<organism evidence="1">
    <name type="scientific">Arundo donax</name>
    <name type="common">Giant reed</name>
    <name type="synonym">Donax arundinaceus</name>
    <dbReference type="NCBI Taxonomy" id="35708"/>
    <lineage>
        <taxon>Eukaryota</taxon>
        <taxon>Viridiplantae</taxon>
        <taxon>Streptophyta</taxon>
        <taxon>Embryophyta</taxon>
        <taxon>Tracheophyta</taxon>
        <taxon>Spermatophyta</taxon>
        <taxon>Magnoliopsida</taxon>
        <taxon>Liliopsida</taxon>
        <taxon>Poales</taxon>
        <taxon>Poaceae</taxon>
        <taxon>PACMAD clade</taxon>
        <taxon>Arundinoideae</taxon>
        <taxon>Arundineae</taxon>
        <taxon>Arundo</taxon>
    </lineage>
</organism>
<sequence length="66" mass="7449">MYEQVKRISCLLKVICLKAALCMSKFNSEVECVDVLNSARIALYMSEGDKICQVPWIVQGVRTPLI</sequence>
<evidence type="ECO:0000313" key="1">
    <source>
        <dbReference type="EMBL" id="JAD99305.1"/>
    </source>
</evidence>
<proteinExistence type="predicted"/>
<protein>
    <submittedName>
        <fullName evidence="1">Uncharacterized protein</fullName>
    </submittedName>
</protein>
<reference evidence="1" key="1">
    <citation type="submission" date="2014-09" db="EMBL/GenBank/DDBJ databases">
        <authorList>
            <person name="Magalhaes I.L.F."/>
            <person name="Oliveira U."/>
            <person name="Santos F.R."/>
            <person name="Vidigal T.H.D.A."/>
            <person name="Brescovit A.D."/>
            <person name="Santos A.J."/>
        </authorList>
    </citation>
    <scope>NUCLEOTIDE SEQUENCE</scope>
    <source>
        <tissue evidence="1">Shoot tissue taken approximately 20 cm above the soil surface</tissue>
    </source>
</reference>
<name>A0A0A9EN60_ARUDO</name>
<dbReference type="EMBL" id="GBRH01198590">
    <property type="protein sequence ID" value="JAD99305.1"/>
    <property type="molecule type" value="Transcribed_RNA"/>
</dbReference>
<reference evidence="1" key="2">
    <citation type="journal article" date="2015" name="Data Brief">
        <title>Shoot transcriptome of the giant reed, Arundo donax.</title>
        <authorList>
            <person name="Barrero R.A."/>
            <person name="Guerrero F.D."/>
            <person name="Moolhuijzen P."/>
            <person name="Goolsby J.A."/>
            <person name="Tidwell J."/>
            <person name="Bellgard S.E."/>
            <person name="Bellgard M.I."/>
        </authorList>
    </citation>
    <scope>NUCLEOTIDE SEQUENCE</scope>
    <source>
        <tissue evidence="1">Shoot tissue taken approximately 20 cm above the soil surface</tissue>
    </source>
</reference>
<accession>A0A0A9EN60</accession>
<dbReference type="AlphaFoldDB" id="A0A0A9EN60"/>